<dbReference type="AlphaFoldDB" id="A0AAV6SCI9"/>
<comment type="caution">
    <text evidence="3">The sequence shown here is derived from an EMBL/GenBank/DDBJ whole genome shotgun (WGS) entry which is preliminary data.</text>
</comment>
<protein>
    <submittedName>
        <fullName evidence="3">Uncharacterized protein</fullName>
    </submittedName>
</protein>
<feature type="transmembrane region" description="Helical" evidence="1">
    <location>
        <begin position="151"/>
        <end position="179"/>
    </location>
</feature>
<accession>A0AAV6SCI9</accession>
<keyword evidence="1" id="KW-1133">Transmembrane helix</keyword>
<dbReference type="PANTHER" id="PTHR15264">
    <property type="entry name" value="PROGRAMMED CELL DEATH PROTEIN 1"/>
    <property type="match status" value="1"/>
</dbReference>
<dbReference type="PANTHER" id="PTHR15264:SF2">
    <property type="entry name" value="PROGRAMMED CELL DEATH PROTEIN 1"/>
    <property type="match status" value="1"/>
</dbReference>
<keyword evidence="4" id="KW-1185">Reference proteome</keyword>
<dbReference type="EMBL" id="JAGKHQ010000006">
    <property type="protein sequence ID" value="KAG7514715.1"/>
    <property type="molecule type" value="Genomic_DNA"/>
</dbReference>
<keyword evidence="1" id="KW-0472">Membrane</keyword>
<evidence type="ECO:0000256" key="2">
    <source>
        <dbReference type="SAM" id="SignalP"/>
    </source>
</evidence>
<feature type="chain" id="PRO_5043910778" evidence="2">
    <location>
        <begin position="29"/>
        <end position="249"/>
    </location>
</feature>
<dbReference type="GO" id="GO:0050777">
    <property type="term" value="P:negative regulation of immune response"/>
    <property type="evidence" value="ECO:0007669"/>
    <property type="project" value="InterPro"/>
</dbReference>
<dbReference type="InterPro" id="IPR042379">
    <property type="entry name" value="PDCD1"/>
</dbReference>
<proteinExistence type="predicted"/>
<evidence type="ECO:0000256" key="1">
    <source>
        <dbReference type="SAM" id="Phobius"/>
    </source>
</evidence>
<organism evidence="3 4">
    <name type="scientific">Solea senegalensis</name>
    <name type="common">Senegalese sole</name>
    <dbReference type="NCBI Taxonomy" id="28829"/>
    <lineage>
        <taxon>Eukaryota</taxon>
        <taxon>Metazoa</taxon>
        <taxon>Chordata</taxon>
        <taxon>Craniata</taxon>
        <taxon>Vertebrata</taxon>
        <taxon>Euteleostomi</taxon>
        <taxon>Actinopterygii</taxon>
        <taxon>Neopterygii</taxon>
        <taxon>Teleostei</taxon>
        <taxon>Neoteleostei</taxon>
        <taxon>Acanthomorphata</taxon>
        <taxon>Carangaria</taxon>
        <taxon>Pleuronectiformes</taxon>
        <taxon>Pleuronectoidei</taxon>
        <taxon>Soleidae</taxon>
        <taxon>Solea</taxon>
    </lineage>
</organism>
<name>A0AAV6SCI9_SOLSE</name>
<evidence type="ECO:0000313" key="4">
    <source>
        <dbReference type="Proteomes" id="UP000693946"/>
    </source>
</evidence>
<dbReference type="GO" id="GO:0009897">
    <property type="term" value="C:external side of plasma membrane"/>
    <property type="evidence" value="ECO:0007669"/>
    <property type="project" value="TreeGrafter"/>
</dbReference>
<keyword evidence="1" id="KW-0812">Transmembrane</keyword>
<feature type="signal peptide" evidence="2">
    <location>
        <begin position="1"/>
        <end position="28"/>
    </location>
</feature>
<sequence>MVDNLITKPLGLVLLATAHMVCNGPGQAEVTGTLGSNVTLQFTFNDTVVSNHSYFAIYITGLKKIAEYNSKGGIGGGVFDIYQNTSIRYHITRLKQNQSGIYWASLFLGSGLPKESNKVHLIVQSENRNNTDSPLPNNTRKIEERGSPGVFSFHIVTVLVVLSVVLLAAVLPLFTWCLMRAKDTQQQQQPQQNSNITVQETVEEATSVSPPSLVYSVLDFPRRSPTPLHVDPYNTEYANVSYLPEKRRM</sequence>
<gene>
    <name evidence="3" type="ORF">JOB18_040994</name>
</gene>
<dbReference type="Proteomes" id="UP000693946">
    <property type="component" value="Linkage Group LG14"/>
</dbReference>
<reference evidence="3 4" key="1">
    <citation type="journal article" date="2021" name="Sci. Rep.">
        <title>Chromosome anchoring in Senegalese sole (Solea senegalensis) reveals sex-associated markers and genome rearrangements in flatfish.</title>
        <authorList>
            <person name="Guerrero-Cozar I."/>
            <person name="Gomez-Garrido J."/>
            <person name="Berbel C."/>
            <person name="Martinez-Blanch J.F."/>
            <person name="Alioto T."/>
            <person name="Claros M.G."/>
            <person name="Gagnaire P.A."/>
            <person name="Manchado M."/>
        </authorList>
    </citation>
    <scope>NUCLEOTIDE SEQUENCE [LARGE SCALE GENOMIC DNA]</scope>
    <source>
        <strain evidence="3">Sse05_10M</strain>
    </source>
</reference>
<dbReference type="GO" id="GO:0070234">
    <property type="term" value="P:positive regulation of T cell apoptotic process"/>
    <property type="evidence" value="ECO:0007669"/>
    <property type="project" value="TreeGrafter"/>
</dbReference>
<evidence type="ECO:0000313" key="3">
    <source>
        <dbReference type="EMBL" id="KAG7514715.1"/>
    </source>
</evidence>
<keyword evidence="2" id="KW-0732">Signal</keyword>